<accession>A0A7M7MXQ2</accession>
<dbReference type="InterPro" id="IPR027417">
    <property type="entry name" value="P-loop_NTPase"/>
</dbReference>
<dbReference type="PANTHER" id="PTHR48312:SF1">
    <property type="entry name" value="SULFOTRANSFERASE"/>
    <property type="match status" value="1"/>
</dbReference>
<dbReference type="RefSeq" id="XP_030828051.1">
    <property type="nucleotide sequence ID" value="XM_030972191.1"/>
</dbReference>
<reference evidence="1" key="2">
    <citation type="submission" date="2021-01" db="UniProtKB">
        <authorList>
            <consortium name="EnsemblMetazoa"/>
        </authorList>
    </citation>
    <scope>IDENTIFICATION</scope>
</reference>
<dbReference type="Proteomes" id="UP000007110">
    <property type="component" value="Unassembled WGS sequence"/>
</dbReference>
<dbReference type="PANTHER" id="PTHR48312">
    <property type="match status" value="1"/>
</dbReference>
<evidence type="ECO:0000313" key="1">
    <source>
        <dbReference type="EnsemblMetazoa" id="XP_030828051"/>
    </source>
</evidence>
<dbReference type="Gene3D" id="3.40.50.300">
    <property type="entry name" value="P-loop containing nucleotide triphosphate hydrolases"/>
    <property type="match status" value="1"/>
</dbReference>
<dbReference type="OrthoDB" id="416710at2759"/>
<dbReference type="Pfam" id="PF19798">
    <property type="entry name" value="Sulfotransfer_5"/>
    <property type="match status" value="1"/>
</dbReference>
<dbReference type="KEGG" id="spu:105441347"/>
<protein>
    <recommendedName>
        <fullName evidence="3">Sulfotransferase family protein</fullName>
    </recommendedName>
</protein>
<evidence type="ECO:0008006" key="3">
    <source>
        <dbReference type="Google" id="ProtNLM"/>
    </source>
</evidence>
<name>A0A7M7MXQ2_STRPU</name>
<keyword evidence="2" id="KW-1185">Reference proteome</keyword>
<dbReference type="EnsemblMetazoa" id="XM_030972191">
    <property type="protein sequence ID" value="XP_030828051"/>
    <property type="gene ID" value="LOC105441347"/>
</dbReference>
<proteinExistence type="predicted"/>
<dbReference type="GeneID" id="105441347"/>
<dbReference type="AlphaFoldDB" id="A0A7M7MXQ2"/>
<evidence type="ECO:0000313" key="2">
    <source>
        <dbReference type="Proteomes" id="UP000007110"/>
    </source>
</evidence>
<reference evidence="2" key="1">
    <citation type="submission" date="2015-02" db="EMBL/GenBank/DDBJ databases">
        <title>Genome sequencing for Strongylocentrotus purpuratus.</title>
        <authorList>
            <person name="Murali S."/>
            <person name="Liu Y."/>
            <person name="Vee V."/>
            <person name="English A."/>
            <person name="Wang M."/>
            <person name="Skinner E."/>
            <person name="Han Y."/>
            <person name="Muzny D.M."/>
            <person name="Worley K.C."/>
            <person name="Gibbs R.A."/>
        </authorList>
    </citation>
    <scope>NUCLEOTIDE SEQUENCE</scope>
</reference>
<dbReference type="SUPFAM" id="SSF52540">
    <property type="entry name" value="P-loop containing nucleoside triphosphate hydrolases"/>
    <property type="match status" value="1"/>
</dbReference>
<dbReference type="OMA" id="IEIFHEV"/>
<organism evidence="1 2">
    <name type="scientific">Strongylocentrotus purpuratus</name>
    <name type="common">Purple sea urchin</name>
    <dbReference type="NCBI Taxonomy" id="7668"/>
    <lineage>
        <taxon>Eukaryota</taxon>
        <taxon>Metazoa</taxon>
        <taxon>Echinodermata</taxon>
        <taxon>Eleutherozoa</taxon>
        <taxon>Echinozoa</taxon>
        <taxon>Echinoidea</taxon>
        <taxon>Euechinoidea</taxon>
        <taxon>Echinacea</taxon>
        <taxon>Camarodonta</taxon>
        <taxon>Echinidea</taxon>
        <taxon>Strongylocentrotidae</taxon>
        <taxon>Strongylocentrotus</taxon>
    </lineage>
</organism>
<dbReference type="InParanoid" id="A0A7M7MXQ2"/>
<sequence>MSNTVRVALWCCQRSLSTLFERCIAAGGDIEIFHEVYLAAYRFGPQHRQENATFETDDNYTYENVHKMLSQKFPLGRAAFIKDMAFAVEGRFPELSSEFCHTFLIRSPQKVIRSYVKLLQGCNFDENYVSELRQKLPNSFKQQCLLYDYFIEHGYQSNMIVIDADDFAAMPEIVLRRYCQETGLTFGGCMLRCESLDSIPEDWHCSEVLKKATKASGSHERALRSTGIEPSTSTGKGPDLPIVWQKCVDECEQFYRIMFERRTIFKE</sequence>